<dbReference type="SMART" id="SM00357">
    <property type="entry name" value="CSP"/>
    <property type="match status" value="1"/>
</dbReference>
<comment type="caution">
    <text evidence="3">The sequence shown here is derived from an EMBL/GenBank/DDBJ whole genome shotgun (WGS) entry which is preliminary data.</text>
</comment>
<dbReference type="InterPro" id="IPR012340">
    <property type="entry name" value="NA-bd_OB-fold"/>
</dbReference>
<evidence type="ECO:0000259" key="2">
    <source>
        <dbReference type="PROSITE" id="PS51857"/>
    </source>
</evidence>
<name>A0ABP0QNK0_9DINO</name>
<dbReference type="InterPro" id="IPR011129">
    <property type="entry name" value="CSD"/>
</dbReference>
<dbReference type="SUPFAM" id="SSF50249">
    <property type="entry name" value="Nucleic acid-binding proteins"/>
    <property type="match status" value="1"/>
</dbReference>
<evidence type="ECO:0000313" key="4">
    <source>
        <dbReference type="Proteomes" id="UP001642464"/>
    </source>
</evidence>
<dbReference type="EMBL" id="CAXAMM010039718">
    <property type="protein sequence ID" value="CAK9088556.1"/>
    <property type="molecule type" value="Genomic_DNA"/>
</dbReference>
<organism evidence="3 4">
    <name type="scientific">Durusdinium trenchii</name>
    <dbReference type="NCBI Taxonomy" id="1381693"/>
    <lineage>
        <taxon>Eukaryota</taxon>
        <taxon>Sar</taxon>
        <taxon>Alveolata</taxon>
        <taxon>Dinophyceae</taxon>
        <taxon>Suessiales</taxon>
        <taxon>Symbiodiniaceae</taxon>
        <taxon>Durusdinium</taxon>
    </lineage>
</organism>
<dbReference type="Proteomes" id="UP001642464">
    <property type="component" value="Unassembled WGS sequence"/>
</dbReference>
<gene>
    <name evidence="3" type="ORF">SCF082_LOCUS41820</name>
</gene>
<dbReference type="PROSITE" id="PS51857">
    <property type="entry name" value="CSD_2"/>
    <property type="match status" value="1"/>
</dbReference>
<protein>
    <recommendedName>
        <fullName evidence="2">CSD domain-containing protein</fullName>
    </recommendedName>
</protein>
<evidence type="ECO:0000313" key="3">
    <source>
        <dbReference type="EMBL" id="CAK9088556.1"/>
    </source>
</evidence>
<feature type="compositionally biased region" description="Low complexity" evidence="1">
    <location>
        <begin position="243"/>
        <end position="258"/>
    </location>
</feature>
<dbReference type="CDD" id="cd04458">
    <property type="entry name" value="CSP_CDS"/>
    <property type="match status" value="1"/>
</dbReference>
<evidence type="ECO:0000256" key="1">
    <source>
        <dbReference type="SAM" id="MobiDB-lite"/>
    </source>
</evidence>
<feature type="compositionally biased region" description="Basic residues" evidence="1">
    <location>
        <begin position="270"/>
        <end position="280"/>
    </location>
</feature>
<sequence length="280" mass="29874">MGRVKSYNTRKGFGFIMVPEFPRDVFVYNSHLIGRIGLLPGEPVLFDLVVEGGRPQARNVKVTGDATPDQGAYMLHSLFAAEILVWWLSATALVEQENSAENLATIKKAEKLAEVSGGVVVWGPAWLGTGDCRADAAPAASQSMRDYTLAMAAAAAEVPTTMPAGAQAKSPEELLKEQIRKDVSRKSEEERTVCVAACGPRLARAMRPLGSKIKVVEFPAPDVNGCRELGALGSGKRPDRSEAAASSSSALPEPVPVARSAAKPLIRQKEARRKAKAKAV</sequence>
<accession>A0ABP0QNK0</accession>
<dbReference type="Gene3D" id="2.40.50.140">
    <property type="entry name" value="Nucleic acid-binding proteins"/>
    <property type="match status" value="1"/>
</dbReference>
<feature type="domain" description="CSD" evidence="2">
    <location>
        <begin position="1"/>
        <end position="62"/>
    </location>
</feature>
<feature type="region of interest" description="Disordered" evidence="1">
    <location>
        <begin position="230"/>
        <end position="280"/>
    </location>
</feature>
<proteinExistence type="predicted"/>
<dbReference type="Pfam" id="PF00313">
    <property type="entry name" value="CSD"/>
    <property type="match status" value="1"/>
</dbReference>
<keyword evidence="4" id="KW-1185">Reference proteome</keyword>
<dbReference type="InterPro" id="IPR002059">
    <property type="entry name" value="CSP_DNA-bd"/>
</dbReference>
<reference evidence="3 4" key="1">
    <citation type="submission" date="2024-02" db="EMBL/GenBank/DDBJ databases">
        <authorList>
            <person name="Chen Y."/>
            <person name="Shah S."/>
            <person name="Dougan E. K."/>
            <person name="Thang M."/>
            <person name="Chan C."/>
        </authorList>
    </citation>
    <scope>NUCLEOTIDE SEQUENCE [LARGE SCALE GENOMIC DNA]</scope>
</reference>